<keyword evidence="6" id="KW-0119">Carbohydrate metabolism</keyword>
<evidence type="ECO:0000313" key="14">
    <source>
        <dbReference type="Proteomes" id="UP000321567"/>
    </source>
</evidence>
<evidence type="ECO:0000256" key="3">
    <source>
        <dbReference type="ARBA" id="ARBA00022801"/>
    </source>
</evidence>
<dbReference type="RefSeq" id="WP_147162064.1">
    <property type="nucleotide sequence ID" value="NZ_BJZO01000002.1"/>
</dbReference>
<dbReference type="AlphaFoldDB" id="A0A512H3F4"/>
<dbReference type="SUPFAM" id="SSF51445">
    <property type="entry name" value="(Trans)glycosidases"/>
    <property type="match status" value="1"/>
</dbReference>
<evidence type="ECO:0000256" key="8">
    <source>
        <dbReference type="ARBA" id="ARBA00023326"/>
    </source>
</evidence>
<feature type="transmembrane region" description="Helical" evidence="12">
    <location>
        <begin position="6"/>
        <end position="27"/>
    </location>
</feature>
<name>A0A512H3F4_9PROT</name>
<keyword evidence="3" id="KW-0378">Hydrolase</keyword>
<dbReference type="Gene3D" id="3.20.20.80">
    <property type="entry name" value="Glycosidases"/>
    <property type="match status" value="1"/>
</dbReference>
<keyword evidence="2" id="KW-1003">Cell membrane</keyword>
<reference evidence="13 14" key="1">
    <citation type="submission" date="2019-07" db="EMBL/GenBank/DDBJ databases">
        <title>Whole genome shotgun sequence of Rhodospirillum oryzae NBRC 107573.</title>
        <authorList>
            <person name="Hosoyama A."/>
            <person name="Uohara A."/>
            <person name="Ohji S."/>
            <person name="Ichikawa N."/>
        </authorList>
    </citation>
    <scope>NUCLEOTIDE SEQUENCE [LARGE SCALE GENOMIC DNA]</scope>
    <source>
        <strain evidence="13 14">NBRC 107573</strain>
    </source>
</reference>
<evidence type="ECO:0000256" key="9">
    <source>
        <dbReference type="ARBA" id="ARBA00037649"/>
    </source>
</evidence>
<accession>A0A512H3F4</accession>
<evidence type="ECO:0000256" key="6">
    <source>
        <dbReference type="ARBA" id="ARBA00023277"/>
    </source>
</evidence>
<comment type="caution">
    <text evidence="13">The sequence shown here is derived from an EMBL/GenBank/DDBJ whole genome shotgun (WGS) entry which is preliminary data.</text>
</comment>
<gene>
    <name evidence="13" type="ORF">ROR02_01230</name>
</gene>
<keyword evidence="12" id="KW-1133">Transmembrane helix</keyword>
<comment type="function">
    <text evidence="9">Glucanases play a role in cell expansion during growth, in cell-cell fusion during mating, and in spore release during sporulation. This enzyme may be involved in beta-glucan degradation. Active on laminarin and lichenan.</text>
</comment>
<evidence type="ECO:0000256" key="2">
    <source>
        <dbReference type="ARBA" id="ARBA00022475"/>
    </source>
</evidence>
<proteinExistence type="predicted"/>
<comment type="subcellular location">
    <subcellularLocation>
        <location evidence="1">Cell membrane</location>
    </subcellularLocation>
</comment>
<dbReference type="GO" id="GO:0016787">
    <property type="term" value="F:hydrolase activity"/>
    <property type="evidence" value="ECO:0007669"/>
    <property type="project" value="UniProtKB-KW"/>
</dbReference>
<dbReference type="Proteomes" id="UP000321567">
    <property type="component" value="Unassembled WGS sequence"/>
</dbReference>
<dbReference type="EMBL" id="BJZO01000002">
    <property type="protein sequence ID" value="GEO79992.1"/>
    <property type="molecule type" value="Genomic_DNA"/>
</dbReference>
<keyword evidence="5" id="KW-0325">Glycoprotein</keyword>
<evidence type="ECO:0000256" key="5">
    <source>
        <dbReference type="ARBA" id="ARBA00023180"/>
    </source>
</evidence>
<evidence type="ECO:0000256" key="12">
    <source>
        <dbReference type="SAM" id="Phobius"/>
    </source>
</evidence>
<keyword evidence="12" id="KW-0812">Transmembrane</keyword>
<keyword evidence="4 12" id="KW-0472">Membrane</keyword>
<evidence type="ECO:0000256" key="10">
    <source>
        <dbReference type="ARBA" id="ARBA00042373"/>
    </source>
</evidence>
<feature type="transmembrane region" description="Helical" evidence="12">
    <location>
        <begin position="413"/>
        <end position="432"/>
    </location>
</feature>
<evidence type="ECO:0000256" key="11">
    <source>
        <dbReference type="ARBA" id="ARBA00043078"/>
    </source>
</evidence>
<dbReference type="GO" id="GO:0005886">
    <property type="term" value="C:plasma membrane"/>
    <property type="evidence" value="ECO:0007669"/>
    <property type="project" value="UniProtKB-SubCell"/>
</dbReference>
<dbReference type="InterPro" id="IPR017853">
    <property type="entry name" value="GH"/>
</dbReference>
<feature type="transmembrane region" description="Helical" evidence="12">
    <location>
        <begin position="352"/>
        <end position="371"/>
    </location>
</feature>
<sequence>MRPALLLPTVGGPVLVGVLFIALWAWLGRPIAMPDIPDGHLQCLSYAPSNGNTAPQDKGFTLPPGAIAADMAHLRTMTDCIRIYSSVGHEGEAIPAAQAAGLKVLVGMWIGADDKRNAKEIDAALALAHAHPDAVKALVVGNEVLLRREMTGEQLADIIRSVKARTTLPVTYADIYEFWRRNPVVADAVDLMTIHVLPYWDDPTPVSIDKVQAHVRTIIDTARATFPGKPLQIGEIGWPSAGRTRGEAAPTLVNEARFLREFAQQADALGVPYNVIEGIDQPWKRGPEGTVGGFWGVLDASRAPKFPLQGPVREWSHWGTGAAAALAGLALALILAPAGAVSPLGQARTTGLALVGAATGSVAWAFGAQALDFAMGPMITAWGLYLWLLAGAGGVVLARACAGLPALPPRLALIWRWLVLAPATYAALAMAADGRHRDFLTLAFVLPMLSLAWPRAAGGQPGDRPASAAAEAWMGLVILVCGPLTIDSMLNTESQAWAVVCLGLAFACREAISAELAFLRGRLFPARPQG</sequence>
<dbReference type="PANTHER" id="PTHR16631:SF17">
    <property type="entry name" value="GLUCAN ENDO-1,3-BETA-GLUCOSIDASE BTGC"/>
    <property type="match status" value="1"/>
</dbReference>
<dbReference type="PANTHER" id="PTHR16631">
    <property type="entry name" value="GLUCAN 1,3-BETA-GLUCOSIDASE"/>
    <property type="match status" value="1"/>
</dbReference>
<dbReference type="GO" id="GO:0071555">
    <property type="term" value="P:cell wall organization"/>
    <property type="evidence" value="ECO:0007669"/>
    <property type="project" value="UniProtKB-KW"/>
</dbReference>
<feature type="transmembrane region" description="Helical" evidence="12">
    <location>
        <begin position="318"/>
        <end position="340"/>
    </location>
</feature>
<evidence type="ECO:0000256" key="4">
    <source>
        <dbReference type="ARBA" id="ARBA00023136"/>
    </source>
</evidence>
<dbReference type="GO" id="GO:0000272">
    <property type="term" value="P:polysaccharide catabolic process"/>
    <property type="evidence" value="ECO:0007669"/>
    <property type="project" value="UniProtKB-KW"/>
</dbReference>
<keyword evidence="8" id="KW-0624">Polysaccharide degradation</keyword>
<evidence type="ECO:0000313" key="13">
    <source>
        <dbReference type="EMBL" id="GEO79992.1"/>
    </source>
</evidence>
<dbReference type="InterPro" id="IPR050732">
    <property type="entry name" value="Beta-glucan_modifiers"/>
</dbReference>
<organism evidence="13 14">
    <name type="scientific">Pararhodospirillum oryzae</name>
    <dbReference type="NCBI Taxonomy" id="478448"/>
    <lineage>
        <taxon>Bacteria</taxon>
        <taxon>Pseudomonadati</taxon>
        <taxon>Pseudomonadota</taxon>
        <taxon>Alphaproteobacteria</taxon>
        <taxon>Rhodospirillales</taxon>
        <taxon>Rhodospirillaceae</taxon>
        <taxon>Pararhodospirillum</taxon>
    </lineage>
</organism>
<dbReference type="OrthoDB" id="9806824at2"/>
<evidence type="ECO:0000256" key="7">
    <source>
        <dbReference type="ARBA" id="ARBA00023316"/>
    </source>
</evidence>
<feature type="transmembrane region" description="Helical" evidence="12">
    <location>
        <begin position="383"/>
        <end position="407"/>
    </location>
</feature>
<keyword evidence="7" id="KW-0961">Cell wall biogenesis/degradation</keyword>
<evidence type="ECO:0000256" key="1">
    <source>
        <dbReference type="ARBA" id="ARBA00004236"/>
    </source>
</evidence>
<keyword evidence="14" id="KW-1185">Reference proteome</keyword>
<protein>
    <recommendedName>
        <fullName evidence="11">Endo-1,3-beta-glucanase btgC</fullName>
    </recommendedName>
    <alternativeName>
        <fullName evidence="10">Laminarinase btgC</fullName>
    </alternativeName>
</protein>